<reference evidence="3" key="1">
    <citation type="submission" date="2014-08" db="EMBL/GenBank/DDBJ databases">
        <authorList>
            <person name="Moulin L."/>
        </authorList>
    </citation>
    <scope>NUCLEOTIDE SEQUENCE [LARGE SCALE GENOMIC DNA]</scope>
</reference>
<evidence type="ECO:0000313" key="2">
    <source>
        <dbReference type="EMBL" id="CDX22316.1"/>
    </source>
</evidence>
<proteinExistence type="predicted"/>
<dbReference type="AlphaFoldDB" id="A0A090E573"/>
<keyword evidence="2" id="KW-0560">Oxidoreductase</keyword>
<dbReference type="Pfam" id="PF00903">
    <property type="entry name" value="Glyoxalase"/>
    <property type="match status" value="1"/>
</dbReference>
<dbReference type="Gene3D" id="3.10.180.10">
    <property type="entry name" value="2,3-Dihydroxybiphenyl 1,2-Dioxygenase, domain 1"/>
    <property type="match status" value="1"/>
</dbReference>
<organism evidence="2 3">
    <name type="scientific">Mesorhizobium plurifarium</name>
    <dbReference type="NCBI Taxonomy" id="69974"/>
    <lineage>
        <taxon>Bacteria</taxon>
        <taxon>Pseudomonadati</taxon>
        <taxon>Pseudomonadota</taxon>
        <taxon>Alphaproteobacteria</taxon>
        <taxon>Hyphomicrobiales</taxon>
        <taxon>Phyllobacteriaceae</taxon>
        <taxon>Mesorhizobium</taxon>
    </lineage>
</organism>
<feature type="domain" description="VOC" evidence="1">
    <location>
        <begin position="9"/>
        <end position="128"/>
    </location>
</feature>
<dbReference type="PANTHER" id="PTHR36503">
    <property type="entry name" value="BLR2520 PROTEIN"/>
    <property type="match status" value="1"/>
</dbReference>
<dbReference type="SUPFAM" id="SSF54593">
    <property type="entry name" value="Glyoxalase/Bleomycin resistance protein/Dihydroxybiphenyl dioxygenase"/>
    <property type="match status" value="1"/>
</dbReference>
<evidence type="ECO:0000259" key="1">
    <source>
        <dbReference type="PROSITE" id="PS51819"/>
    </source>
</evidence>
<accession>A0A090E573</accession>
<dbReference type="STRING" id="69974.MPLDJ20_320099"/>
<dbReference type="GO" id="GO:0051213">
    <property type="term" value="F:dioxygenase activity"/>
    <property type="evidence" value="ECO:0007669"/>
    <property type="project" value="UniProtKB-KW"/>
</dbReference>
<dbReference type="PANTHER" id="PTHR36503:SF1">
    <property type="entry name" value="BLR2520 PROTEIN"/>
    <property type="match status" value="1"/>
</dbReference>
<gene>
    <name evidence="2" type="ORF">MPL3356_390246</name>
</gene>
<dbReference type="Proteomes" id="UP000045285">
    <property type="component" value="Unassembled WGS sequence"/>
</dbReference>
<dbReference type="EMBL" id="CCMZ01000033">
    <property type="protein sequence ID" value="CDX22316.1"/>
    <property type="molecule type" value="Genomic_DNA"/>
</dbReference>
<dbReference type="InterPro" id="IPR029068">
    <property type="entry name" value="Glyas_Bleomycin-R_OHBP_Dase"/>
</dbReference>
<protein>
    <submittedName>
        <fullName evidence="2">Glyoxalase/bleomycin resistance protein/dioxygenase</fullName>
    </submittedName>
</protein>
<dbReference type="PROSITE" id="PS51819">
    <property type="entry name" value="VOC"/>
    <property type="match status" value="1"/>
</dbReference>
<dbReference type="InterPro" id="IPR004360">
    <property type="entry name" value="Glyas_Fos-R_dOase_dom"/>
</dbReference>
<sequence length="129" mass="14397">MNALKNIRNIDYTVLFARDMEAMRRFYEDVMGFAVHSSLGEGWIAYQVGSCLLALTKRGVMFDDAPTPARALSVQLAFRVAPGQVDQCADALRDKGVAIEGEPTDQPWGHRTLFFRDPDGNVLEIYADI</sequence>
<evidence type="ECO:0000313" key="3">
    <source>
        <dbReference type="Proteomes" id="UP000045285"/>
    </source>
</evidence>
<keyword evidence="3" id="KW-1185">Reference proteome</keyword>
<dbReference type="InterPro" id="IPR037523">
    <property type="entry name" value="VOC_core"/>
</dbReference>
<keyword evidence="2" id="KW-0223">Dioxygenase</keyword>
<name>A0A090E573_MESPL</name>